<dbReference type="RefSeq" id="WP_097804556.1">
    <property type="nucleotide sequence ID" value="NZ_FXYH01000006.1"/>
</dbReference>
<sequence length="66" mass="7306">MAYTQDQIDKAKEQYAKGALELELNGERVKFVSGKEFRRRIQDMEDQVAGGSSGMSVSYASSSRGL</sequence>
<organism evidence="2 3">
    <name type="scientific">Pelagimonas varians</name>
    <dbReference type="NCBI Taxonomy" id="696760"/>
    <lineage>
        <taxon>Bacteria</taxon>
        <taxon>Pseudomonadati</taxon>
        <taxon>Pseudomonadota</taxon>
        <taxon>Alphaproteobacteria</taxon>
        <taxon>Rhodobacterales</taxon>
        <taxon>Roseobacteraceae</taxon>
        <taxon>Pelagimonas</taxon>
    </lineage>
</organism>
<dbReference type="EMBL" id="FXYH01000006">
    <property type="protein sequence ID" value="SMX40596.1"/>
    <property type="molecule type" value="Genomic_DNA"/>
</dbReference>
<feature type="compositionally biased region" description="Low complexity" evidence="1">
    <location>
        <begin position="54"/>
        <end position="66"/>
    </location>
</feature>
<evidence type="ECO:0000313" key="3">
    <source>
        <dbReference type="Proteomes" id="UP000220836"/>
    </source>
</evidence>
<name>A0A238KF03_9RHOB</name>
<dbReference type="AlphaFoldDB" id="A0A238KF03"/>
<dbReference type="OrthoDB" id="7581025at2"/>
<dbReference type="Proteomes" id="UP000220836">
    <property type="component" value="Unassembled WGS sequence"/>
</dbReference>
<accession>A0A238KF03</accession>
<feature type="region of interest" description="Disordered" evidence="1">
    <location>
        <begin position="45"/>
        <end position="66"/>
    </location>
</feature>
<protein>
    <submittedName>
        <fullName evidence="2">Uncharacterized protein</fullName>
    </submittedName>
</protein>
<evidence type="ECO:0000313" key="2">
    <source>
        <dbReference type="EMBL" id="SMX40596.1"/>
    </source>
</evidence>
<evidence type="ECO:0000256" key="1">
    <source>
        <dbReference type="SAM" id="MobiDB-lite"/>
    </source>
</evidence>
<gene>
    <name evidence="2" type="ORF">PEV8663_02054</name>
</gene>
<dbReference type="NCBIfam" id="NF047331">
    <property type="entry name" value="phage_HTJ"/>
    <property type="match status" value="1"/>
</dbReference>
<proteinExistence type="predicted"/>
<keyword evidence="3" id="KW-1185">Reference proteome</keyword>
<reference evidence="2 3" key="1">
    <citation type="submission" date="2017-05" db="EMBL/GenBank/DDBJ databases">
        <authorList>
            <person name="Song R."/>
            <person name="Chenine A.L."/>
            <person name="Ruprecht R.M."/>
        </authorList>
    </citation>
    <scope>NUCLEOTIDE SEQUENCE [LARGE SCALE GENOMIC DNA]</scope>
    <source>
        <strain evidence="2 3">CECT 8663</strain>
    </source>
</reference>